<reference evidence="2 3" key="1">
    <citation type="journal article" date="2007" name="Nature">
        <title>Evolution of genes and genomes on the Drosophila phylogeny.</title>
        <authorList>
            <consortium name="Drosophila 12 Genomes Consortium"/>
            <person name="Clark A.G."/>
            <person name="Eisen M.B."/>
            <person name="Smith D.R."/>
            <person name="Bergman C.M."/>
            <person name="Oliver B."/>
            <person name="Markow T.A."/>
            <person name="Kaufman T.C."/>
            <person name="Kellis M."/>
            <person name="Gelbart W."/>
            <person name="Iyer V.N."/>
            <person name="Pollard D.A."/>
            <person name="Sackton T.B."/>
            <person name="Larracuente A.M."/>
            <person name="Singh N.D."/>
            <person name="Abad J.P."/>
            <person name="Abt D.N."/>
            <person name="Adryan B."/>
            <person name="Aguade M."/>
            <person name="Akashi H."/>
            <person name="Anderson W.W."/>
            <person name="Aquadro C.F."/>
            <person name="Ardell D.H."/>
            <person name="Arguello R."/>
            <person name="Artieri C.G."/>
            <person name="Barbash D.A."/>
            <person name="Barker D."/>
            <person name="Barsanti P."/>
            <person name="Batterham P."/>
            <person name="Batzoglou S."/>
            <person name="Begun D."/>
            <person name="Bhutkar A."/>
            <person name="Blanco E."/>
            <person name="Bosak S.A."/>
            <person name="Bradley R.K."/>
            <person name="Brand A.D."/>
            <person name="Brent M.R."/>
            <person name="Brooks A.N."/>
            <person name="Brown R.H."/>
            <person name="Butlin R.K."/>
            <person name="Caggese C."/>
            <person name="Calvi B.R."/>
            <person name="Bernardo de Carvalho A."/>
            <person name="Caspi A."/>
            <person name="Castrezana S."/>
            <person name="Celniker S.E."/>
            <person name="Chang J.L."/>
            <person name="Chapple C."/>
            <person name="Chatterji S."/>
            <person name="Chinwalla A."/>
            <person name="Civetta A."/>
            <person name="Clifton S.W."/>
            <person name="Comeron J.M."/>
            <person name="Costello J.C."/>
            <person name="Coyne J.A."/>
            <person name="Daub J."/>
            <person name="David R.G."/>
            <person name="Delcher A.L."/>
            <person name="Delehaunty K."/>
            <person name="Do C.B."/>
            <person name="Ebling H."/>
            <person name="Edwards K."/>
            <person name="Eickbush T."/>
            <person name="Evans J.D."/>
            <person name="Filipski A."/>
            <person name="Findeiss S."/>
            <person name="Freyhult E."/>
            <person name="Fulton L."/>
            <person name="Fulton R."/>
            <person name="Garcia A.C."/>
            <person name="Gardiner A."/>
            <person name="Garfield D.A."/>
            <person name="Garvin B.E."/>
            <person name="Gibson G."/>
            <person name="Gilbert D."/>
            <person name="Gnerre S."/>
            <person name="Godfrey J."/>
            <person name="Good R."/>
            <person name="Gotea V."/>
            <person name="Gravely B."/>
            <person name="Greenberg A.J."/>
            <person name="Griffiths-Jones S."/>
            <person name="Gross S."/>
            <person name="Guigo R."/>
            <person name="Gustafson E.A."/>
            <person name="Haerty W."/>
            <person name="Hahn M.W."/>
            <person name="Halligan D.L."/>
            <person name="Halpern A.L."/>
            <person name="Halter G.M."/>
            <person name="Han M.V."/>
            <person name="Heger A."/>
            <person name="Hillier L."/>
            <person name="Hinrichs A.S."/>
            <person name="Holmes I."/>
            <person name="Hoskins R.A."/>
            <person name="Hubisz M.J."/>
            <person name="Hultmark D."/>
            <person name="Huntley M.A."/>
            <person name="Jaffe D.B."/>
            <person name="Jagadeeshan S."/>
            <person name="Jeck W.R."/>
            <person name="Johnson J."/>
            <person name="Jones C.D."/>
            <person name="Jordan W.C."/>
            <person name="Karpen G.H."/>
            <person name="Kataoka E."/>
            <person name="Keightley P.D."/>
            <person name="Kheradpour P."/>
            <person name="Kirkness E.F."/>
            <person name="Koerich L.B."/>
            <person name="Kristiansen K."/>
            <person name="Kudrna D."/>
            <person name="Kulathinal R.J."/>
            <person name="Kumar S."/>
            <person name="Kwok R."/>
            <person name="Lander E."/>
            <person name="Langley C.H."/>
            <person name="Lapoint R."/>
            <person name="Lazzaro B.P."/>
            <person name="Lee S.J."/>
            <person name="Levesque L."/>
            <person name="Li R."/>
            <person name="Lin C.F."/>
            <person name="Lin M.F."/>
            <person name="Lindblad-Toh K."/>
            <person name="Llopart A."/>
            <person name="Long M."/>
            <person name="Low L."/>
            <person name="Lozovsky E."/>
            <person name="Lu J."/>
            <person name="Luo M."/>
            <person name="Machado C.A."/>
            <person name="Makalowski W."/>
            <person name="Marzo M."/>
            <person name="Matsuda M."/>
            <person name="Matzkin L."/>
            <person name="McAllister B."/>
            <person name="McBride C.S."/>
            <person name="McKernan B."/>
            <person name="McKernan K."/>
            <person name="Mendez-Lago M."/>
            <person name="Minx P."/>
            <person name="Mollenhauer M.U."/>
            <person name="Montooth K."/>
            <person name="Mount S.M."/>
            <person name="Mu X."/>
            <person name="Myers E."/>
            <person name="Negre B."/>
            <person name="Newfeld S."/>
            <person name="Nielsen R."/>
            <person name="Noor M.A."/>
            <person name="O'Grady P."/>
            <person name="Pachter L."/>
            <person name="Papaceit M."/>
            <person name="Parisi M.J."/>
            <person name="Parisi M."/>
            <person name="Parts L."/>
            <person name="Pedersen J.S."/>
            <person name="Pesole G."/>
            <person name="Phillippy A.M."/>
            <person name="Ponting C.P."/>
            <person name="Pop M."/>
            <person name="Porcelli D."/>
            <person name="Powell J.R."/>
            <person name="Prohaska S."/>
            <person name="Pruitt K."/>
            <person name="Puig M."/>
            <person name="Quesneville H."/>
            <person name="Ram K.R."/>
            <person name="Rand D."/>
            <person name="Rasmussen M.D."/>
            <person name="Reed L.K."/>
            <person name="Reenan R."/>
            <person name="Reily A."/>
            <person name="Remington K.A."/>
            <person name="Rieger T.T."/>
            <person name="Ritchie M.G."/>
            <person name="Robin C."/>
            <person name="Rogers Y.H."/>
            <person name="Rohde C."/>
            <person name="Rozas J."/>
            <person name="Rubenfield M.J."/>
            <person name="Ruiz A."/>
            <person name="Russo S."/>
            <person name="Salzberg S.L."/>
            <person name="Sanchez-Gracia A."/>
            <person name="Saranga D.J."/>
            <person name="Sato H."/>
            <person name="Schaeffer S.W."/>
            <person name="Schatz M.C."/>
            <person name="Schlenke T."/>
            <person name="Schwartz R."/>
            <person name="Segarra C."/>
            <person name="Singh R.S."/>
            <person name="Sirot L."/>
            <person name="Sirota M."/>
            <person name="Sisneros N.B."/>
            <person name="Smith C.D."/>
            <person name="Smith T.F."/>
            <person name="Spieth J."/>
            <person name="Stage D.E."/>
            <person name="Stark A."/>
            <person name="Stephan W."/>
            <person name="Strausberg R.L."/>
            <person name="Strempel S."/>
            <person name="Sturgill D."/>
            <person name="Sutton G."/>
            <person name="Sutton G.G."/>
            <person name="Tao W."/>
            <person name="Teichmann S."/>
            <person name="Tobari Y.N."/>
            <person name="Tomimura Y."/>
            <person name="Tsolas J.M."/>
            <person name="Valente V.L."/>
            <person name="Venter E."/>
            <person name="Venter J.C."/>
            <person name="Vicario S."/>
            <person name="Vieira F.G."/>
            <person name="Vilella A.J."/>
            <person name="Villasante A."/>
            <person name="Walenz B."/>
            <person name="Wang J."/>
            <person name="Wasserman M."/>
            <person name="Watts T."/>
            <person name="Wilson D."/>
            <person name="Wilson R.K."/>
            <person name="Wing R.A."/>
            <person name="Wolfner M.F."/>
            <person name="Wong A."/>
            <person name="Wong G.K."/>
            <person name="Wu C.I."/>
            <person name="Wu G."/>
            <person name="Yamamoto D."/>
            <person name="Yang H.P."/>
            <person name="Yang S.P."/>
            <person name="Yorke J.A."/>
            <person name="Yoshida K."/>
            <person name="Zdobnov E."/>
            <person name="Zhang P."/>
            <person name="Zhang Y."/>
            <person name="Zimin A.V."/>
            <person name="Baldwin J."/>
            <person name="Abdouelleil A."/>
            <person name="Abdulkadir J."/>
            <person name="Abebe A."/>
            <person name="Abera B."/>
            <person name="Abreu J."/>
            <person name="Acer S.C."/>
            <person name="Aftuck L."/>
            <person name="Alexander A."/>
            <person name="An P."/>
            <person name="Anderson E."/>
            <person name="Anderson S."/>
            <person name="Arachi H."/>
            <person name="Azer M."/>
            <person name="Bachantsang P."/>
            <person name="Barry A."/>
            <person name="Bayul T."/>
            <person name="Berlin A."/>
            <person name="Bessette D."/>
            <person name="Bloom T."/>
            <person name="Blye J."/>
            <person name="Boguslavskiy L."/>
            <person name="Bonnet C."/>
            <person name="Boukhgalter B."/>
            <person name="Bourzgui I."/>
            <person name="Brown A."/>
            <person name="Cahill P."/>
            <person name="Channer S."/>
            <person name="Cheshatsang Y."/>
            <person name="Chuda L."/>
            <person name="Citroen M."/>
            <person name="Collymore A."/>
            <person name="Cooke P."/>
            <person name="Costello M."/>
            <person name="D'Aco K."/>
            <person name="Daza R."/>
            <person name="De Haan G."/>
            <person name="DeGray S."/>
            <person name="DeMaso C."/>
            <person name="Dhargay N."/>
            <person name="Dooley K."/>
            <person name="Dooley E."/>
            <person name="Doricent M."/>
            <person name="Dorje P."/>
            <person name="Dorjee K."/>
            <person name="Dupes A."/>
            <person name="Elong R."/>
            <person name="Falk J."/>
            <person name="Farina A."/>
            <person name="Faro S."/>
            <person name="Ferguson D."/>
            <person name="Fisher S."/>
            <person name="Foley C.D."/>
            <person name="Franke A."/>
            <person name="Friedrich D."/>
            <person name="Gadbois L."/>
            <person name="Gearin G."/>
            <person name="Gearin C.R."/>
            <person name="Giannoukos G."/>
            <person name="Goode T."/>
            <person name="Graham J."/>
            <person name="Grandbois E."/>
            <person name="Grewal S."/>
            <person name="Gyaltsen K."/>
            <person name="Hafez N."/>
            <person name="Hagos B."/>
            <person name="Hall J."/>
            <person name="Henson C."/>
            <person name="Hollinger A."/>
            <person name="Honan T."/>
            <person name="Huard M.D."/>
            <person name="Hughes L."/>
            <person name="Hurhula B."/>
            <person name="Husby M.E."/>
            <person name="Kamat A."/>
            <person name="Kanga B."/>
            <person name="Kashin S."/>
            <person name="Khazanovich D."/>
            <person name="Kisner P."/>
            <person name="Lance K."/>
            <person name="Lara M."/>
            <person name="Lee W."/>
            <person name="Lennon N."/>
            <person name="Letendre F."/>
            <person name="LeVine R."/>
            <person name="Lipovsky A."/>
            <person name="Liu X."/>
            <person name="Liu J."/>
            <person name="Liu S."/>
            <person name="Lokyitsang T."/>
            <person name="Lokyitsang Y."/>
            <person name="Lubonja R."/>
            <person name="Lui A."/>
            <person name="MacDonald P."/>
            <person name="Magnisalis V."/>
            <person name="Maru K."/>
            <person name="Matthews C."/>
            <person name="McCusker W."/>
            <person name="McDonough S."/>
            <person name="Mehta T."/>
            <person name="Meldrim J."/>
            <person name="Meneus L."/>
            <person name="Mihai O."/>
            <person name="Mihalev A."/>
            <person name="Mihova T."/>
            <person name="Mittelman R."/>
            <person name="Mlenga V."/>
            <person name="Montmayeur A."/>
            <person name="Mulrain L."/>
            <person name="Navidi A."/>
            <person name="Naylor J."/>
            <person name="Negash T."/>
            <person name="Nguyen T."/>
            <person name="Nguyen N."/>
            <person name="Nicol R."/>
            <person name="Norbu C."/>
            <person name="Norbu N."/>
            <person name="Novod N."/>
            <person name="O'Neill B."/>
            <person name="Osman S."/>
            <person name="Markiewicz E."/>
            <person name="Oyono O.L."/>
            <person name="Patti C."/>
            <person name="Phunkhang P."/>
            <person name="Pierre F."/>
            <person name="Priest M."/>
            <person name="Raghuraman S."/>
            <person name="Rege F."/>
            <person name="Reyes R."/>
            <person name="Rise C."/>
            <person name="Rogov P."/>
            <person name="Ross K."/>
            <person name="Ryan E."/>
            <person name="Settipalli S."/>
            <person name="Shea T."/>
            <person name="Sherpa N."/>
            <person name="Shi L."/>
            <person name="Shih D."/>
            <person name="Sparrow T."/>
            <person name="Spaulding J."/>
            <person name="Stalker J."/>
            <person name="Stange-Thomann N."/>
            <person name="Stavropoulos S."/>
            <person name="Stone C."/>
            <person name="Strader C."/>
            <person name="Tesfaye S."/>
            <person name="Thomson T."/>
            <person name="Thoulutsang Y."/>
            <person name="Thoulutsang D."/>
            <person name="Topham K."/>
            <person name="Topping I."/>
            <person name="Tsamla T."/>
            <person name="Vassiliev H."/>
            <person name="Vo A."/>
            <person name="Wangchuk T."/>
            <person name="Wangdi T."/>
            <person name="Weiand M."/>
            <person name="Wilkinson J."/>
            <person name="Wilson A."/>
            <person name="Yadav S."/>
            <person name="Young G."/>
            <person name="Yu Q."/>
            <person name="Zembek L."/>
            <person name="Zhong D."/>
            <person name="Zimmer A."/>
            <person name="Zwirko Z."/>
            <person name="Jaffe D.B."/>
            <person name="Alvarez P."/>
            <person name="Brockman W."/>
            <person name="Butler J."/>
            <person name="Chin C."/>
            <person name="Gnerre S."/>
            <person name="Grabherr M."/>
            <person name="Kleber M."/>
            <person name="Mauceli E."/>
            <person name="MacCallum I."/>
        </authorList>
    </citation>
    <scope>NUCLEOTIDE SEQUENCE [LARGE SCALE GENOMIC DNA]</scope>
    <source>
        <strain evidence="3">Tucson 14030-0811.24</strain>
    </source>
</reference>
<keyword evidence="3" id="KW-1185">Reference proteome</keyword>
<keyword evidence="1" id="KW-0732">Signal</keyword>
<proteinExistence type="predicted"/>
<dbReference type="EMBL" id="CH963857">
    <property type="protein sequence ID" value="EDW76349.1"/>
    <property type="molecule type" value="Genomic_DNA"/>
</dbReference>
<dbReference type="Proteomes" id="UP000007798">
    <property type="component" value="Unassembled WGS sequence"/>
</dbReference>
<feature type="chain" id="PRO_5002818659" evidence="1">
    <location>
        <begin position="23"/>
        <end position="90"/>
    </location>
</feature>
<evidence type="ECO:0000313" key="2">
    <source>
        <dbReference type="EMBL" id="EDW76349.1"/>
    </source>
</evidence>
<protein>
    <submittedName>
        <fullName evidence="2">Uncharacterized protein</fullName>
    </submittedName>
</protein>
<dbReference type="InParanoid" id="B4MV04"/>
<gene>
    <name evidence="2" type="primary">Dwil\GK19063</name>
    <name evidence="2" type="ORF">Dwil_GK19063</name>
</gene>
<sequence length="90" mass="10843">MDKYELFFVTLFLLMTLNPSDSESSSGLLFQFLDRPTLASELDKNRSNLFLPSNYFSELNQQYYLRFRRQAKMKKSHLLRPYPFELARYD</sequence>
<dbReference type="OMA" id="QYPFEYA"/>
<dbReference type="OrthoDB" id="7842313at2759"/>
<dbReference type="STRING" id="7260.B4MV04"/>
<evidence type="ECO:0000256" key="1">
    <source>
        <dbReference type="SAM" id="SignalP"/>
    </source>
</evidence>
<dbReference type="FunCoup" id="B4MV04">
    <property type="interactions" value="23"/>
</dbReference>
<evidence type="ECO:0000313" key="3">
    <source>
        <dbReference type="Proteomes" id="UP000007798"/>
    </source>
</evidence>
<name>B4MV04_DROWI</name>
<dbReference type="AlphaFoldDB" id="B4MV04"/>
<feature type="signal peptide" evidence="1">
    <location>
        <begin position="1"/>
        <end position="22"/>
    </location>
</feature>
<accession>B4MV04</accession>
<dbReference type="PhylomeDB" id="B4MV04"/>
<dbReference type="HOGENOM" id="CLU_2485626_0_0_1"/>
<organism evidence="2 3">
    <name type="scientific">Drosophila willistoni</name>
    <name type="common">Fruit fly</name>
    <dbReference type="NCBI Taxonomy" id="7260"/>
    <lineage>
        <taxon>Eukaryota</taxon>
        <taxon>Metazoa</taxon>
        <taxon>Ecdysozoa</taxon>
        <taxon>Arthropoda</taxon>
        <taxon>Hexapoda</taxon>
        <taxon>Insecta</taxon>
        <taxon>Pterygota</taxon>
        <taxon>Neoptera</taxon>
        <taxon>Endopterygota</taxon>
        <taxon>Diptera</taxon>
        <taxon>Brachycera</taxon>
        <taxon>Muscomorpha</taxon>
        <taxon>Ephydroidea</taxon>
        <taxon>Drosophilidae</taxon>
        <taxon>Drosophila</taxon>
        <taxon>Sophophora</taxon>
    </lineage>
</organism>